<gene>
    <name evidence="4" type="ORF">ADU70_1200</name>
    <name evidence="5" type="ORF">ADU72_1496</name>
</gene>
<dbReference type="EMBL" id="CP012275">
    <property type="protein sequence ID" value="AMV62692.1"/>
    <property type="molecule type" value="Genomic_DNA"/>
</dbReference>
<dbReference type="GO" id="GO:0031415">
    <property type="term" value="C:NatA complex"/>
    <property type="evidence" value="ECO:0007669"/>
    <property type="project" value="TreeGrafter"/>
</dbReference>
<dbReference type="AlphaFoldDB" id="A0A0R2HV97"/>
<protein>
    <submittedName>
        <fullName evidence="4">Acetyltransferase, GNAT family</fullName>
    </submittedName>
</protein>
<dbReference type="InterPro" id="IPR051556">
    <property type="entry name" value="N-term/lysine_N-AcTrnsfr"/>
</dbReference>
<dbReference type="CDD" id="cd04301">
    <property type="entry name" value="NAT_SF"/>
    <property type="match status" value="1"/>
</dbReference>
<dbReference type="RefSeq" id="WP_046871613.1">
    <property type="nucleotide sequence ID" value="NZ_BAAAXI010000184.1"/>
</dbReference>
<dbReference type="InterPro" id="IPR000182">
    <property type="entry name" value="GNAT_dom"/>
</dbReference>
<dbReference type="GO" id="GO:0016747">
    <property type="term" value="F:acyltransferase activity, transferring groups other than amino-acyl groups"/>
    <property type="evidence" value="ECO:0007669"/>
    <property type="project" value="InterPro"/>
</dbReference>
<dbReference type="OrthoDB" id="9802340at2"/>
<dbReference type="PANTHER" id="PTHR42919">
    <property type="entry name" value="N-ALPHA-ACETYLTRANSFERASE"/>
    <property type="match status" value="1"/>
</dbReference>
<name>A0A0R2HV97_9LACO</name>
<sequence>MKNTLMIRPFCQSDAESLFKIENKIWTSNNTPVDVNYSTAQDYLKDHSSNNTIVALINDLPVGSIDYHPASSKPTSKYTWTFGIGVDPAHQSDGIGGKLLEHFKKFAQDSGVHKLHLRALGTNPGAIRFYQKHGFETEGILKDEFFINGIFVADYQMSYFFD</sequence>
<dbReference type="Pfam" id="PF00583">
    <property type="entry name" value="Acetyltransf_1"/>
    <property type="match status" value="1"/>
</dbReference>
<proteinExistence type="predicted"/>
<dbReference type="GO" id="GO:0007064">
    <property type="term" value="P:mitotic sister chromatid cohesion"/>
    <property type="evidence" value="ECO:0007669"/>
    <property type="project" value="TreeGrafter"/>
</dbReference>
<evidence type="ECO:0000313" key="7">
    <source>
        <dbReference type="Proteomes" id="UP000076405"/>
    </source>
</evidence>
<dbReference type="Gene3D" id="3.40.630.30">
    <property type="match status" value="1"/>
</dbReference>
<evidence type="ECO:0000313" key="5">
    <source>
        <dbReference type="EMBL" id="AMV67423.1"/>
    </source>
</evidence>
<evidence type="ECO:0000259" key="3">
    <source>
        <dbReference type="PROSITE" id="PS51186"/>
    </source>
</evidence>
<keyword evidence="6" id="KW-1185">Reference proteome</keyword>
<keyword evidence="2" id="KW-0012">Acyltransferase</keyword>
<evidence type="ECO:0000313" key="6">
    <source>
        <dbReference type="Proteomes" id="UP000076244"/>
    </source>
</evidence>
<evidence type="ECO:0000313" key="4">
    <source>
        <dbReference type="EMBL" id="AMV62692.1"/>
    </source>
</evidence>
<evidence type="ECO:0000256" key="2">
    <source>
        <dbReference type="ARBA" id="ARBA00023315"/>
    </source>
</evidence>
<dbReference type="PROSITE" id="PS51186">
    <property type="entry name" value="GNAT"/>
    <property type="match status" value="1"/>
</dbReference>
<dbReference type="InterPro" id="IPR016181">
    <property type="entry name" value="Acyl_CoA_acyltransferase"/>
</dbReference>
<keyword evidence="1" id="KW-0808">Transferase</keyword>
<feature type="domain" description="N-acetyltransferase" evidence="3">
    <location>
        <begin position="5"/>
        <end position="162"/>
    </location>
</feature>
<dbReference type="PANTHER" id="PTHR42919:SF8">
    <property type="entry name" value="N-ALPHA-ACETYLTRANSFERASE 50"/>
    <property type="match status" value="1"/>
</dbReference>
<organism evidence="4 7">
    <name type="scientific">Pediococcus damnosus</name>
    <dbReference type="NCBI Taxonomy" id="51663"/>
    <lineage>
        <taxon>Bacteria</taxon>
        <taxon>Bacillati</taxon>
        <taxon>Bacillota</taxon>
        <taxon>Bacilli</taxon>
        <taxon>Lactobacillales</taxon>
        <taxon>Lactobacillaceae</taxon>
        <taxon>Pediococcus</taxon>
    </lineage>
</organism>
<evidence type="ECO:0000256" key="1">
    <source>
        <dbReference type="ARBA" id="ARBA00022679"/>
    </source>
</evidence>
<dbReference type="SUPFAM" id="SSF55729">
    <property type="entry name" value="Acyl-CoA N-acyltransferases (Nat)"/>
    <property type="match status" value="1"/>
</dbReference>
<dbReference type="Proteomes" id="UP000076405">
    <property type="component" value="Chromosome"/>
</dbReference>
<dbReference type="EMBL" id="CP012288">
    <property type="protein sequence ID" value="AMV67423.1"/>
    <property type="molecule type" value="Genomic_DNA"/>
</dbReference>
<dbReference type="KEGG" id="pdm:ADU72_1496"/>
<dbReference type="Proteomes" id="UP000076244">
    <property type="component" value="Chromosome"/>
</dbReference>
<reference evidence="6 7" key="1">
    <citation type="journal article" date="2016" name="PLoS ONE">
        <title>The Identification of Novel Diagnostic Marker Genes for the Detection of Beer Spoiling Pediococcus damnosus Strains Using the BlAst Diagnostic Gene findEr.</title>
        <authorList>
            <person name="Behr J."/>
            <person name="Geissler A.J."/>
            <person name="Schmid J."/>
            <person name="Zehe A."/>
            <person name="Vogel R.F."/>
        </authorList>
    </citation>
    <scope>NUCLEOTIDE SEQUENCE [LARGE SCALE GENOMIC DNA]</scope>
    <source>
        <strain evidence="4 7">TMW 2.1533</strain>
        <strain evidence="5 6">TMW 2.1535</strain>
    </source>
</reference>
<accession>A0A0R2HV97</accession>